<accession>A0A6V7DDA7</accession>
<dbReference type="PANTHER" id="PTHR13887">
    <property type="entry name" value="GLUTATHIONE S-TRANSFERASE KAPPA"/>
    <property type="match status" value="1"/>
</dbReference>
<protein>
    <recommendedName>
        <fullName evidence="1">DSBA-like thioredoxin domain-containing protein</fullName>
    </recommendedName>
</protein>
<gene>
    <name evidence="2" type="ORF">CFBP498_22650</name>
</gene>
<keyword evidence="3" id="KW-1185">Reference proteome</keyword>
<feature type="domain" description="DSBA-like thioredoxin" evidence="1">
    <location>
        <begin position="17"/>
        <end position="218"/>
    </location>
</feature>
<dbReference type="PANTHER" id="PTHR13887:SF41">
    <property type="entry name" value="THIOREDOXIN SUPERFAMILY PROTEIN"/>
    <property type="match status" value="1"/>
</dbReference>
<reference evidence="2 3" key="1">
    <citation type="submission" date="2020-07" db="EMBL/GenBank/DDBJ databases">
        <authorList>
            <person name="Pothier F. J."/>
        </authorList>
    </citation>
    <scope>NUCLEOTIDE SEQUENCE [LARGE SCALE GENOMIC DNA]</scope>
    <source>
        <strain evidence="2 3">CFBP 498</strain>
    </source>
</reference>
<evidence type="ECO:0000313" key="3">
    <source>
        <dbReference type="Proteomes" id="UP000515406"/>
    </source>
</evidence>
<proteinExistence type="predicted"/>
<dbReference type="InterPro" id="IPR001853">
    <property type="entry name" value="DSBA-like_thioredoxin_dom"/>
</dbReference>
<evidence type="ECO:0000259" key="1">
    <source>
        <dbReference type="Pfam" id="PF01323"/>
    </source>
</evidence>
<organism evidence="2 3">
    <name type="scientific">Xanthomonas hortorum pv. vitians</name>
    <dbReference type="NCBI Taxonomy" id="83224"/>
    <lineage>
        <taxon>Bacteria</taxon>
        <taxon>Pseudomonadati</taxon>
        <taxon>Pseudomonadota</taxon>
        <taxon>Gammaproteobacteria</taxon>
        <taxon>Lysobacterales</taxon>
        <taxon>Lysobacteraceae</taxon>
        <taxon>Xanthomonas</taxon>
    </lineage>
</organism>
<evidence type="ECO:0000313" key="2">
    <source>
        <dbReference type="EMBL" id="CAD0332446.1"/>
    </source>
</evidence>
<dbReference type="InterPro" id="IPR036249">
    <property type="entry name" value="Thioredoxin-like_sf"/>
</dbReference>
<dbReference type="AlphaFoldDB" id="A0A6V7DDA7"/>
<dbReference type="SUPFAM" id="SSF52833">
    <property type="entry name" value="Thioredoxin-like"/>
    <property type="match status" value="1"/>
</dbReference>
<name>A0A6V7DDA7_9XANT</name>
<dbReference type="CDD" id="cd03024">
    <property type="entry name" value="DsbA_FrnE"/>
    <property type="match status" value="1"/>
</dbReference>
<dbReference type="EMBL" id="LR828257">
    <property type="protein sequence ID" value="CAD0332446.1"/>
    <property type="molecule type" value="Genomic_DNA"/>
</dbReference>
<sequence length="241" mass="25414">MLCQSPITNLQSPPMRIDIWSDVVCPWCWIGKRRFEQAVASLGAQAPALDIHYHAFQLDPDAGLEPTPLRAALAQKFGGAARVDQMLAQTQATARAEGLPFDFGRDQVQVSTLRAHRLIWLASHEGDVEAVIEALFHAHFAEGDNLGATETLVHAGAAGGLDEARVRALLDSDEGIVAVEAQLAQATALGIRAVPSFVIDGRSLIQGAQPPESFAQALLQLAAESAPIGGPDACGPDGCAV</sequence>
<dbReference type="GO" id="GO:0016491">
    <property type="term" value="F:oxidoreductase activity"/>
    <property type="evidence" value="ECO:0007669"/>
    <property type="project" value="InterPro"/>
</dbReference>
<dbReference type="EMBL" id="LR828257">
    <property type="protein sequence ID" value="CAD0332434.1"/>
    <property type="molecule type" value="Genomic_DNA"/>
</dbReference>
<dbReference type="Gene3D" id="3.40.30.10">
    <property type="entry name" value="Glutaredoxin"/>
    <property type="match status" value="1"/>
</dbReference>
<dbReference type="Proteomes" id="UP000515406">
    <property type="component" value="Chromosome"/>
</dbReference>
<dbReference type="Pfam" id="PF01323">
    <property type="entry name" value="DSBA"/>
    <property type="match status" value="1"/>
</dbReference>